<evidence type="ECO:0000313" key="4">
    <source>
        <dbReference type="Proteomes" id="UP000683429"/>
    </source>
</evidence>
<protein>
    <submittedName>
        <fullName evidence="2">Uncharacterized protein</fullName>
    </submittedName>
</protein>
<reference evidence="1 4" key="2">
    <citation type="submission" date="2021-06" db="EMBL/GenBank/DDBJ databases">
        <title>Whole genome sequence of Paenibacillus sophorae DSM23020 for comparative genomics.</title>
        <authorList>
            <person name="Kim M.-J."/>
            <person name="Lee G."/>
            <person name="Shin J.-H."/>
        </authorList>
    </citation>
    <scope>NUCLEOTIDE SEQUENCE [LARGE SCALE GENOMIC DNA]</scope>
    <source>
        <strain evidence="1 4">DSM 23020</strain>
    </source>
</reference>
<dbReference type="RefSeq" id="WP_036588543.1">
    <property type="nucleotide sequence ID" value="NZ_CP076607.1"/>
</dbReference>
<gene>
    <name evidence="1" type="ORF">KP014_21385</name>
    <name evidence="2" type="ORF">SAMN04487895_101774</name>
</gene>
<sequence length="191" mass="21421">MATQEIGIPIDLSKGIFNNTVFLNGKLQLIELAKDDNDVPIYPPEGYWISESIRVADKVTSFKYIAKSITGSGSYKIYTQSSPNGFTWSEWQEINYTNGSILTPVGYYAKIKIFIYAGNTNVTFTIDDFAVVDKYINPYINSSYGVLELKKSYTSPLVIDGSWADDGVLMKSSVIQKTNYKKIDKIEISTQ</sequence>
<name>A0A1H8H735_9BACL</name>
<evidence type="ECO:0000313" key="2">
    <source>
        <dbReference type="EMBL" id="SEN51935.1"/>
    </source>
</evidence>
<evidence type="ECO:0000313" key="3">
    <source>
        <dbReference type="Proteomes" id="UP000198809"/>
    </source>
</evidence>
<dbReference type="AlphaFoldDB" id="A0A1H8H735"/>
<evidence type="ECO:0000313" key="1">
    <source>
        <dbReference type="EMBL" id="QWU14464.1"/>
    </source>
</evidence>
<dbReference type="Proteomes" id="UP000683429">
    <property type="component" value="Chromosome"/>
</dbReference>
<accession>A0A1H8H735</accession>
<reference evidence="2 3" key="1">
    <citation type="submission" date="2016-10" db="EMBL/GenBank/DDBJ databases">
        <authorList>
            <person name="de Groot N.N."/>
        </authorList>
    </citation>
    <scope>NUCLEOTIDE SEQUENCE [LARGE SCALE GENOMIC DNA]</scope>
    <source>
        <strain evidence="2 3">CGMCC 1.10238</strain>
    </source>
</reference>
<proteinExistence type="predicted"/>
<dbReference type="STRING" id="1333845.SAMN04487895_101774"/>
<dbReference type="EMBL" id="FODH01000001">
    <property type="protein sequence ID" value="SEN51935.1"/>
    <property type="molecule type" value="Genomic_DNA"/>
</dbReference>
<dbReference type="Proteomes" id="UP000198809">
    <property type="component" value="Unassembled WGS sequence"/>
</dbReference>
<organism evidence="2 3">
    <name type="scientific">Paenibacillus sophorae</name>
    <dbReference type="NCBI Taxonomy" id="1333845"/>
    <lineage>
        <taxon>Bacteria</taxon>
        <taxon>Bacillati</taxon>
        <taxon>Bacillota</taxon>
        <taxon>Bacilli</taxon>
        <taxon>Bacillales</taxon>
        <taxon>Paenibacillaceae</taxon>
        <taxon>Paenibacillus</taxon>
    </lineage>
</organism>
<dbReference type="OrthoDB" id="2590463at2"/>
<dbReference type="EMBL" id="CP076607">
    <property type="protein sequence ID" value="QWU14464.1"/>
    <property type="molecule type" value="Genomic_DNA"/>
</dbReference>
<keyword evidence="4" id="KW-1185">Reference proteome</keyword>